<dbReference type="Pfam" id="PF10302">
    <property type="entry name" value="Dsc3_N"/>
    <property type="match status" value="1"/>
</dbReference>
<feature type="domain" description="DSC E3 ubiquitin ligase complex subunit 3 C-terminal" evidence="4">
    <location>
        <begin position="196"/>
        <end position="328"/>
    </location>
</feature>
<evidence type="ECO:0008006" key="7">
    <source>
        <dbReference type="Google" id="ProtNLM"/>
    </source>
</evidence>
<evidence type="ECO:0000259" key="4">
    <source>
        <dbReference type="Pfam" id="PF13373"/>
    </source>
</evidence>
<sequence>MSLKPPLLQHQQPPPQGDQDHDFEITIRFSASLPDLLLSIPASLNANTATLKQLIRSRLPDAHAKHRIRLIHAGKALVDDVPLTVSLKRNVSRPPSRIGTPGPYDDRPNGAAAGRPGDGRGENGKGKQPMRDPPSQSRIYIHCSIGDIVLSTAELAAEAAIAATAQPTEGQDGDQAGDPNQQQAAPTTTTTTPAPRGFDRLLNAGFSAAEVQSLRLQFLAIQAHTHTPDTMPSPNTLRNMEDRWLDNSTGADGDLGAQTGSTGAAGIGGEDDAQAGALDDIIWGTAMGFFWPIGCLVWGVREEGIWSQRRKMAVIVGFLLNVGLGIIRYTG</sequence>
<feature type="compositionally biased region" description="Low complexity" evidence="1">
    <location>
        <begin position="1"/>
        <end position="11"/>
    </location>
</feature>
<dbReference type="SUPFAM" id="SSF54236">
    <property type="entry name" value="Ubiquitin-like"/>
    <property type="match status" value="1"/>
</dbReference>
<keyword evidence="2" id="KW-0472">Membrane</keyword>
<dbReference type="RefSeq" id="XP_016255853.1">
    <property type="nucleotide sequence ID" value="XM_016388925.1"/>
</dbReference>
<evidence type="ECO:0000259" key="3">
    <source>
        <dbReference type="Pfam" id="PF10302"/>
    </source>
</evidence>
<feature type="compositionally biased region" description="Low complexity" evidence="1">
    <location>
        <begin position="181"/>
        <end position="195"/>
    </location>
</feature>
<feature type="domain" description="DSC E3 ubiquitin ligase complex subunit 3 ubiquitin-like" evidence="3">
    <location>
        <begin position="24"/>
        <end position="148"/>
    </location>
</feature>
<gene>
    <name evidence="5" type="ORF">PV07_02322</name>
</gene>
<reference evidence="5 6" key="1">
    <citation type="submission" date="2015-01" db="EMBL/GenBank/DDBJ databases">
        <title>The Genome Sequence of Cladophialophora immunda CBS83496.</title>
        <authorList>
            <consortium name="The Broad Institute Genomics Platform"/>
            <person name="Cuomo C."/>
            <person name="de Hoog S."/>
            <person name="Gorbushina A."/>
            <person name="Stielow B."/>
            <person name="Teixiera M."/>
            <person name="Abouelleil A."/>
            <person name="Chapman S.B."/>
            <person name="Priest M."/>
            <person name="Young S.K."/>
            <person name="Wortman J."/>
            <person name="Nusbaum C."/>
            <person name="Birren B."/>
        </authorList>
    </citation>
    <scope>NUCLEOTIDE SEQUENCE [LARGE SCALE GENOMIC DNA]</scope>
    <source>
        <strain evidence="5 6">CBS 83496</strain>
    </source>
</reference>
<dbReference type="GeneID" id="27341516"/>
<feature type="region of interest" description="Disordered" evidence="1">
    <location>
        <begin position="165"/>
        <end position="199"/>
    </location>
</feature>
<dbReference type="PANTHER" id="PTHR28049:SF1">
    <property type="entry name" value="DSC E3 UBIQUITIN LIGASE COMPLEX SUBUNIT 3"/>
    <property type="match status" value="1"/>
</dbReference>
<dbReference type="Pfam" id="PF13373">
    <property type="entry name" value="Dsc3_C"/>
    <property type="match status" value="1"/>
</dbReference>
<keyword evidence="6" id="KW-1185">Reference proteome</keyword>
<dbReference type="InterPro" id="IPR025390">
    <property type="entry name" value="Dsc3_C"/>
</dbReference>
<dbReference type="InterPro" id="IPR019413">
    <property type="entry name" value="Dsc3_ub-like_dom"/>
</dbReference>
<dbReference type="InterPro" id="IPR045226">
    <property type="entry name" value="Dsc3"/>
</dbReference>
<name>A0A0D2BDQ8_9EURO</name>
<dbReference type="HOGENOM" id="CLU_035821_0_0_1"/>
<dbReference type="OrthoDB" id="2556122at2759"/>
<feature type="transmembrane region" description="Helical" evidence="2">
    <location>
        <begin position="312"/>
        <end position="330"/>
    </location>
</feature>
<dbReference type="EMBL" id="KN847040">
    <property type="protein sequence ID" value="KIW35637.1"/>
    <property type="molecule type" value="Genomic_DNA"/>
</dbReference>
<keyword evidence="2" id="KW-0812">Transmembrane</keyword>
<dbReference type="Proteomes" id="UP000054466">
    <property type="component" value="Unassembled WGS sequence"/>
</dbReference>
<dbReference type="PANTHER" id="PTHR28049">
    <property type="entry name" value="TRANSMEMBRANE PROTEIN YOR223W"/>
    <property type="match status" value="1"/>
</dbReference>
<feature type="transmembrane region" description="Helical" evidence="2">
    <location>
        <begin position="281"/>
        <end position="300"/>
    </location>
</feature>
<dbReference type="InterPro" id="IPR029071">
    <property type="entry name" value="Ubiquitin-like_domsf"/>
</dbReference>
<evidence type="ECO:0000256" key="2">
    <source>
        <dbReference type="SAM" id="Phobius"/>
    </source>
</evidence>
<keyword evidence="2" id="KW-1133">Transmembrane helix</keyword>
<dbReference type="GO" id="GO:0044695">
    <property type="term" value="C:Dsc E3 ubiquitin ligase complex"/>
    <property type="evidence" value="ECO:0007669"/>
    <property type="project" value="InterPro"/>
</dbReference>
<proteinExistence type="predicted"/>
<protein>
    <recommendedName>
        <fullName evidence="7">Ubiquitin-like domain-containing protein</fullName>
    </recommendedName>
</protein>
<dbReference type="Gene3D" id="3.10.20.90">
    <property type="entry name" value="Phosphatidylinositol 3-kinase Catalytic Subunit, Chain A, domain 1"/>
    <property type="match status" value="1"/>
</dbReference>
<dbReference type="AlphaFoldDB" id="A0A0D2BDQ8"/>
<accession>A0A0D2BDQ8</accession>
<dbReference type="GO" id="GO:0005783">
    <property type="term" value="C:endoplasmic reticulum"/>
    <property type="evidence" value="ECO:0007669"/>
    <property type="project" value="TreeGrafter"/>
</dbReference>
<evidence type="ECO:0000313" key="5">
    <source>
        <dbReference type="EMBL" id="KIW35637.1"/>
    </source>
</evidence>
<evidence type="ECO:0000313" key="6">
    <source>
        <dbReference type="Proteomes" id="UP000054466"/>
    </source>
</evidence>
<feature type="region of interest" description="Disordered" evidence="1">
    <location>
        <begin position="1"/>
        <end position="21"/>
    </location>
</feature>
<evidence type="ECO:0000256" key="1">
    <source>
        <dbReference type="SAM" id="MobiDB-lite"/>
    </source>
</evidence>
<feature type="region of interest" description="Disordered" evidence="1">
    <location>
        <begin position="89"/>
        <end position="137"/>
    </location>
</feature>
<organism evidence="5 6">
    <name type="scientific">Cladophialophora immunda</name>
    <dbReference type="NCBI Taxonomy" id="569365"/>
    <lineage>
        <taxon>Eukaryota</taxon>
        <taxon>Fungi</taxon>
        <taxon>Dikarya</taxon>
        <taxon>Ascomycota</taxon>
        <taxon>Pezizomycotina</taxon>
        <taxon>Eurotiomycetes</taxon>
        <taxon>Chaetothyriomycetidae</taxon>
        <taxon>Chaetothyriales</taxon>
        <taxon>Herpotrichiellaceae</taxon>
        <taxon>Cladophialophora</taxon>
    </lineage>
</organism>
<dbReference type="VEuPathDB" id="FungiDB:PV07_02322"/>